<keyword evidence="2 8" id="KW-0547">Nucleotide-binding</keyword>
<sequence length="664" mass="73727">MSSLFRASKILNSRKIQPNILSNNYKPGRLDSTPFLSSILGWTQTAFFASHAKENPSIDLNLFPSDKIRNFSIIAHVDHGKSTLADRLLELTGTIRKGHGQPQYLDKLQVERERGITVKAQTATMFHKHNFLGTETNFLLNLIDTPGHVDFSYEVSRSLKACQGVLLVVDAAQGVQAQTVANFYLAFEANLAIVPVINKIDQPTADPDRVKEQLKSMFDLDPDEALLTSAKTGLGLEHVLPAVIKRIPPPPGESTSPLRMLLLDSYYDEYRGVICHVAVVDGALRKGEKVASAATGQSYEVTDVGIMHPELIQTGILLTGQVGYIVSGMRSTKEARVGDTLYHTKIPVEPLPGFKPVKHMVFSGVYPADGSDFEALNNAIERLTCNDASVSVAKESSTALGLGFRCGFLGLLHMDVFHQRLEQEYGTHVISTVPTVPYIFEYSDGSKVHIQNPALLPSNPKQRITACWEPTVTATIITPSEYVGSIITLCAERRGEQLEYSFIDSQRAFMKYRLPLREVVVDFYNELKSITSGYASFDYEESDYKASDLVKLDILLNGQPVDAMATIVHRLKAPRVGRELVDKLKKFIDRQMFEIIIQAAIGSKVIARETVSAMRKNVLAKCYGGDVSRKRKLLEKQKEGKKRMKRVGSVDIPQEAFHELLKVS</sequence>
<keyword evidence="11" id="KW-1185">Reference proteome</keyword>
<comment type="similarity">
    <text evidence="1">Belongs to the TRAFAC class translation factor GTPase superfamily. Classic translation factor GTPase family. LepA subfamily.</text>
</comment>
<dbReference type="CDD" id="cd01890">
    <property type="entry name" value="LepA"/>
    <property type="match status" value="1"/>
</dbReference>
<dbReference type="SUPFAM" id="SSF54980">
    <property type="entry name" value="EF-G C-terminal domain-like"/>
    <property type="match status" value="2"/>
</dbReference>
<dbReference type="PANTHER" id="PTHR43512:SF7">
    <property type="entry name" value="TRANSLATION FACTOR GUF1, MITOCHONDRIAL"/>
    <property type="match status" value="1"/>
</dbReference>
<dbReference type="InterPro" id="IPR006297">
    <property type="entry name" value="EF-4"/>
</dbReference>
<dbReference type="GO" id="GO:0045727">
    <property type="term" value="P:positive regulation of translation"/>
    <property type="evidence" value="ECO:0007669"/>
    <property type="project" value="UniProtKB-UniRule"/>
</dbReference>
<keyword evidence="5 8" id="KW-0496">Mitochondrion</keyword>
<dbReference type="Pfam" id="PF06421">
    <property type="entry name" value="LepA_C"/>
    <property type="match status" value="1"/>
</dbReference>
<dbReference type="EMBL" id="JBJXBP010000008">
    <property type="protein sequence ID" value="KAL3813360.1"/>
    <property type="molecule type" value="Genomic_DNA"/>
</dbReference>
<feature type="binding site" evidence="8">
    <location>
        <begin position="144"/>
        <end position="148"/>
    </location>
    <ligand>
        <name>GTP</name>
        <dbReference type="ChEBI" id="CHEBI:37565"/>
    </ligand>
</feature>
<dbReference type="NCBIfam" id="TIGR00231">
    <property type="entry name" value="small_GTP"/>
    <property type="match status" value="1"/>
</dbReference>
<dbReference type="Gene3D" id="2.40.30.10">
    <property type="entry name" value="Translation factors"/>
    <property type="match status" value="1"/>
</dbReference>
<dbReference type="Gene3D" id="3.40.50.300">
    <property type="entry name" value="P-loop containing nucleotide triphosphate hydrolases"/>
    <property type="match status" value="1"/>
</dbReference>
<protein>
    <recommendedName>
        <fullName evidence="8">Translation factor GUF1 homolog, mitochondrial</fullName>
        <ecNumber evidence="8">3.6.5.n1</ecNumber>
    </recommendedName>
    <alternativeName>
        <fullName evidence="8">Elongation factor 4 homolog</fullName>
        <shortName evidence="8">EF-4</shortName>
    </alternativeName>
    <alternativeName>
        <fullName evidence="8">GTPase GUF1 homolog</fullName>
    </alternativeName>
    <alternativeName>
        <fullName evidence="8">Ribosomal back-translocase</fullName>
    </alternativeName>
</protein>
<comment type="caution">
    <text evidence="10">The sequence shown here is derived from an EMBL/GenBank/DDBJ whole genome shotgun (WGS) entry which is preliminary data.</text>
</comment>
<evidence type="ECO:0000256" key="1">
    <source>
        <dbReference type="ARBA" id="ARBA00005454"/>
    </source>
</evidence>
<dbReference type="HAMAP" id="MF_00071">
    <property type="entry name" value="LepA"/>
    <property type="match status" value="1"/>
</dbReference>
<dbReference type="Proteomes" id="UP001634393">
    <property type="component" value="Unassembled WGS sequence"/>
</dbReference>
<dbReference type="PROSITE" id="PS51722">
    <property type="entry name" value="G_TR_2"/>
    <property type="match status" value="1"/>
</dbReference>
<dbReference type="InterPro" id="IPR035647">
    <property type="entry name" value="EFG_III/V"/>
</dbReference>
<keyword evidence="7 8" id="KW-0472">Membrane</keyword>
<feature type="binding site" evidence="8">
    <location>
        <begin position="198"/>
        <end position="201"/>
    </location>
    <ligand>
        <name>GTP</name>
        <dbReference type="ChEBI" id="CHEBI:37565"/>
    </ligand>
</feature>
<dbReference type="GO" id="GO:0005525">
    <property type="term" value="F:GTP binding"/>
    <property type="evidence" value="ECO:0007669"/>
    <property type="project" value="UniProtKB-UniRule"/>
</dbReference>
<evidence type="ECO:0000259" key="9">
    <source>
        <dbReference type="PROSITE" id="PS51722"/>
    </source>
</evidence>
<accession>A0ABD3RUI5</accession>
<dbReference type="FunFam" id="2.40.30.10:FF:000015">
    <property type="entry name" value="Translation factor GUF1, mitochondrial"/>
    <property type="match status" value="1"/>
</dbReference>
<evidence type="ECO:0000313" key="11">
    <source>
        <dbReference type="Proteomes" id="UP001634393"/>
    </source>
</evidence>
<dbReference type="Gene3D" id="3.30.70.870">
    <property type="entry name" value="Elongation Factor G (Translational Gtpase), domain 3"/>
    <property type="match status" value="1"/>
</dbReference>
<keyword evidence="8" id="KW-0648">Protein biosynthesis</keyword>
<comment type="subcellular location">
    <subcellularLocation>
        <location evidence="8">Mitochondrion inner membrane</location>
        <topology evidence="8">Peripheral membrane protein</topology>
        <orientation evidence="8">Matrix side</orientation>
    </subcellularLocation>
</comment>
<dbReference type="PANTHER" id="PTHR43512">
    <property type="entry name" value="TRANSLATION FACTOR GUF1-RELATED"/>
    <property type="match status" value="1"/>
</dbReference>
<keyword evidence="3 8" id="KW-0999">Mitochondrion inner membrane</keyword>
<dbReference type="InterPro" id="IPR004161">
    <property type="entry name" value="EFTu-like_2"/>
</dbReference>
<dbReference type="Pfam" id="PF00009">
    <property type="entry name" value="GTP_EFTU"/>
    <property type="match status" value="1"/>
</dbReference>
<dbReference type="InterPro" id="IPR005225">
    <property type="entry name" value="Small_GTP-bd"/>
</dbReference>
<dbReference type="InterPro" id="IPR000640">
    <property type="entry name" value="EFG_V-like"/>
</dbReference>
<name>A0ABD3RUI5_9LAMI</name>
<dbReference type="InterPro" id="IPR035654">
    <property type="entry name" value="LepA_IV"/>
</dbReference>
<dbReference type="FunFam" id="3.40.50.300:FF:000078">
    <property type="entry name" value="Elongation factor 4"/>
    <property type="match status" value="1"/>
</dbReference>
<dbReference type="GO" id="GO:0003924">
    <property type="term" value="F:GTPase activity"/>
    <property type="evidence" value="ECO:0007669"/>
    <property type="project" value="UniProtKB-UniRule"/>
</dbReference>
<dbReference type="AlphaFoldDB" id="A0ABD3RUI5"/>
<dbReference type="NCBIfam" id="TIGR01393">
    <property type="entry name" value="lepA"/>
    <property type="match status" value="1"/>
</dbReference>
<evidence type="ECO:0000256" key="7">
    <source>
        <dbReference type="ARBA" id="ARBA00023136"/>
    </source>
</evidence>
<reference evidence="10 11" key="1">
    <citation type="submission" date="2024-12" db="EMBL/GenBank/DDBJ databases">
        <title>The unique morphological basis and parallel evolutionary history of personate flowers in Penstemon.</title>
        <authorList>
            <person name="Depatie T.H."/>
            <person name="Wessinger C.A."/>
        </authorList>
    </citation>
    <scope>NUCLEOTIDE SEQUENCE [LARGE SCALE GENOMIC DNA]</scope>
    <source>
        <strain evidence="10">WTNN_2</strain>
        <tissue evidence="10">Leaf</tissue>
    </source>
</reference>
<dbReference type="InterPro" id="IPR013842">
    <property type="entry name" value="LepA_CTD"/>
</dbReference>
<dbReference type="GO" id="GO:0005759">
    <property type="term" value="C:mitochondrial matrix"/>
    <property type="evidence" value="ECO:0007669"/>
    <property type="project" value="UniProtKB-UniRule"/>
</dbReference>
<evidence type="ECO:0000313" key="10">
    <source>
        <dbReference type="EMBL" id="KAL3813360.1"/>
    </source>
</evidence>
<dbReference type="FunFam" id="3.30.70.870:FF:000004">
    <property type="entry name" value="Translation factor GUF1, mitochondrial"/>
    <property type="match status" value="1"/>
</dbReference>
<dbReference type="SUPFAM" id="SSF50447">
    <property type="entry name" value="Translation proteins"/>
    <property type="match status" value="1"/>
</dbReference>
<dbReference type="FunFam" id="3.30.70.240:FF:000007">
    <property type="entry name" value="Translation factor GUF1, mitochondrial"/>
    <property type="match status" value="1"/>
</dbReference>
<comment type="catalytic activity">
    <reaction evidence="8">
        <text>GTP + H2O = GDP + phosphate + H(+)</text>
        <dbReference type="Rhea" id="RHEA:19669"/>
        <dbReference type="ChEBI" id="CHEBI:15377"/>
        <dbReference type="ChEBI" id="CHEBI:15378"/>
        <dbReference type="ChEBI" id="CHEBI:37565"/>
        <dbReference type="ChEBI" id="CHEBI:43474"/>
        <dbReference type="ChEBI" id="CHEBI:58189"/>
        <dbReference type="EC" id="3.6.5.n1"/>
    </reaction>
</comment>
<dbReference type="Pfam" id="PF00679">
    <property type="entry name" value="EFG_C"/>
    <property type="match status" value="1"/>
</dbReference>
<evidence type="ECO:0000256" key="6">
    <source>
        <dbReference type="ARBA" id="ARBA00023134"/>
    </source>
</evidence>
<dbReference type="InterPro" id="IPR031157">
    <property type="entry name" value="G_TR_CS"/>
</dbReference>
<dbReference type="Gene3D" id="3.30.70.240">
    <property type="match status" value="1"/>
</dbReference>
<evidence type="ECO:0000256" key="8">
    <source>
        <dbReference type="HAMAP-Rule" id="MF_03137"/>
    </source>
</evidence>
<dbReference type="Gene3D" id="3.30.70.2570">
    <property type="entry name" value="Elongation factor 4, C-terminal domain"/>
    <property type="match status" value="1"/>
</dbReference>
<dbReference type="InterPro" id="IPR009000">
    <property type="entry name" value="Transl_B-barrel_sf"/>
</dbReference>
<feature type="binding site" evidence="8">
    <location>
        <begin position="75"/>
        <end position="82"/>
    </location>
    <ligand>
        <name>GTP</name>
        <dbReference type="ChEBI" id="CHEBI:37565"/>
    </ligand>
</feature>
<evidence type="ECO:0000256" key="4">
    <source>
        <dbReference type="ARBA" id="ARBA00022801"/>
    </source>
</evidence>
<dbReference type="CDD" id="cd03699">
    <property type="entry name" value="EF4_II"/>
    <property type="match status" value="1"/>
</dbReference>
<dbReference type="FunFam" id="3.30.70.2570:FF:000001">
    <property type="entry name" value="Translation factor GUF1, mitochondrial"/>
    <property type="match status" value="1"/>
</dbReference>
<keyword evidence="4 8" id="KW-0378">Hydrolase</keyword>
<keyword evidence="6 8" id="KW-0342">GTP-binding</keyword>
<dbReference type="InterPro" id="IPR038363">
    <property type="entry name" value="LepA_C_sf"/>
</dbReference>
<dbReference type="GO" id="GO:0006412">
    <property type="term" value="P:translation"/>
    <property type="evidence" value="ECO:0007669"/>
    <property type="project" value="UniProtKB-KW"/>
</dbReference>
<evidence type="ECO:0000256" key="5">
    <source>
        <dbReference type="ARBA" id="ARBA00023128"/>
    </source>
</evidence>
<gene>
    <name evidence="10" type="ORF">ACJIZ3_014628</name>
</gene>
<dbReference type="InterPro" id="IPR000795">
    <property type="entry name" value="T_Tr_GTP-bd_dom"/>
</dbReference>
<dbReference type="GO" id="GO:0005743">
    <property type="term" value="C:mitochondrial inner membrane"/>
    <property type="evidence" value="ECO:0007669"/>
    <property type="project" value="UniProtKB-SubCell"/>
</dbReference>
<dbReference type="SUPFAM" id="SSF52540">
    <property type="entry name" value="P-loop containing nucleoside triphosphate hydrolases"/>
    <property type="match status" value="1"/>
</dbReference>
<comment type="function">
    <text evidence="8">Promotes mitochondrial protein synthesis. May act as a fidelity factor of the translation reaction, by catalyzing a one-codon backward translocation of tRNAs on improperly translocated ribosomes. Binds to mitochondrial ribosomes in a GTP-dependent manner.</text>
</comment>
<dbReference type="CDD" id="cd16260">
    <property type="entry name" value="EF4_III"/>
    <property type="match status" value="1"/>
</dbReference>
<proteinExistence type="inferred from homology"/>
<dbReference type="CDD" id="cd03709">
    <property type="entry name" value="lepA_C"/>
    <property type="match status" value="1"/>
</dbReference>
<dbReference type="EC" id="3.6.5.n1" evidence="8"/>
<dbReference type="Pfam" id="PF03144">
    <property type="entry name" value="GTP_EFTU_D2"/>
    <property type="match status" value="1"/>
</dbReference>
<evidence type="ECO:0000256" key="3">
    <source>
        <dbReference type="ARBA" id="ARBA00022792"/>
    </source>
</evidence>
<evidence type="ECO:0000256" key="2">
    <source>
        <dbReference type="ARBA" id="ARBA00022741"/>
    </source>
</evidence>
<dbReference type="PRINTS" id="PR00315">
    <property type="entry name" value="ELONGATNFCT"/>
</dbReference>
<dbReference type="GO" id="GO:0043022">
    <property type="term" value="F:ribosome binding"/>
    <property type="evidence" value="ECO:0007669"/>
    <property type="project" value="UniProtKB-UniRule"/>
</dbReference>
<dbReference type="InterPro" id="IPR027417">
    <property type="entry name" value="P-loop_NTPase"/>
</dbReference>
<organism evidence="10 11">
    <name type="scientific">Penstemon smallii</name>
    <dbReference type="NCBI Taxonomy" id="265156"/>
    <lineage>
        <taxon>Eukaryota</taxon>
        <taxon>Viridiplantae</taxon>
        <taxon>Streptophyta</taxon>
        <taxon>Embryophyta</taxon>
        <taxon>Tracheophyta</taxon>
        <taxon>Spermatophyta</taxon>
        <taxon>Magnoliopsida</taxon>
        <taxon>eudicotyledons</taxon>
        <taxon>Gunneridae</taxon>
        <taxon>Pentapetalae</taxon>
        <taxon>asterids</taxon>
        <taxon>lamiids</taxon>
        <taxon>Lamiales</taxon>
        <taxon>Plantaginaceae</taxon>
        <taxon>Cheloneae</taxon>
        <taxon>Penstemon</taxon>
    </lineage>
</organism>
<feature type="domain" description="Tr-type G" evidence="9">
    <location>
        <begin position="66"/>
        <end position="251"/>
    </location>
</feature>
<comment type="similarity">
    <text evidence="8">Belongs to the GTP-binding elongation factor family. LepA subfamily.</text>
</comment>
<dbReference type="PROSITE" id="PS00301">
    <property type="entry name" value="G_TR_1"/>
    <property type="match status" value="1"/>
</dbReference>